<comment type="caution">
    <text evidence="2">The sequence shown here is derived from an EMBL/GenBank/DDBJ whole genome shotgun (WGS) entry which is preliminary data.</text>
</comment>
<proteinExistence type="predicted"/>
<evidence type="ECO:0000256" key="1">
    <source>
        <dbReference type="SAM" id="Phobius"/>
    </source>
</evidence>
<name>A0A328VBS9_9CHLR</name>
<feature type="transmembrane region" description="Helical" evidence="1">
    <location>
        <begin position="115"/>
        <end position="144"/>
    </location>
</feature>
<evidence type="ECO:0008006" key="4">
    <source>
        <dbReference type="Google" id="ProtNLM"/>
    </source>
</evidence>
<evidence type="ECO:0000313" key="3">
    <source>
        <dbReference type="Proteomes" id="UP000248706"/>
    </source>
</evidence>
<feature type="transmembrane region" description="Helical" evidence="1">
    <location>
        <begin position="199"/>
        <end position="227"/>
    </location>
</feature>
<keyword evidence="1" id="KW-0472">Membrane</keyword>
<dbReference type="AlphaFoldDB" id="A0A328VBS9"/>
<dbReference type="Gene3D" id="1.20.1740.10">
    <property type="entry name" value="Amino acid/polyamine transporter I"/>
    <property type="match status" value="1"/>
</dbReference>
<keyword evidence="3" id="KW-1185">Reference proteome</keyword>
<dbReference type="EMBL" id="MCIF01000002">
    <property type="protein sequence ID" value="RAQ95057.1"/>
    <property type="molecule type" value="Genomic_DNA"/>
</dbReference>
<evidence type="ECO:0000313" key="2">
    <source>
        <dbReference type="EMBL" id="RAQ95057.1"/>
    </source>
</evidence>
<gene>
    <name evidence="2" type="ORF">A4R35_05880</name>
</gene>
<feature type="transmembrane region" description="Helical" evidence="1">
    <location>
        <begin position="165"/>
        <end position="187"/>
    </location>
</feature>
<accession>A0A328VBS9</accession>
<feature type="transmembrane region" description="Helical" evidence="1">
    <location>
        <begin position="247"/>
        <end position="269"/>
    </location>
</feature>
<keyword evidence="1" id="KW-1133">Transmembrane helix</keyword>
<keyword evidence="1" id="KW-0812">Transmembrane</keyword>
<organism evidence="2 3">
    <name type="scientific">Thermogemmatispora tikiterensis</name>
    <dbReference type="NCBI Taxonomy" id="1825093"/>
    <lineage>
        <taxon>Bacteria</taxon>
        <taxon>Bacillati</taxon>
        <taxon>Chloroflexota</taxon>
        <taxon>Ktedonobacteria</taxon>
        <taxon>Thermogemmatisporales</taxon>
        <taxon>Thermogemmatisporaceae</taxon>
        <taxon>Thermogemmatispora</taxon>
    </lineage>
</organism>
<sequence>MKGGAPFDNYPTATASQTTDGICYCWLYHGPDCPSFLILFRDGSHHARRRAGSTFHYFAGGDRHAHCWFKRSRFRPAPSFKRFPGDLIQGGQAAYNGFAPVLLTDMVFGKWAGDLILVCILAYFLIIPVFFNSTFARLLMAGAIDKHLPRQIGLLNRNRVPGNAIIFQTCVSLIFAAVVFLMIPYLIAPASPGDFAAEAYNVLIAAATLVWALSVMFLFIDILVCIFHYPSLLNSRCLLSKSWIRPVLWLCCLPGSLSCLTAMITTVVYPWIPQISGGSRWYLVGGLALICLGAAAIGSMIVNSGARWQDLTTAE</sequence>
<feature type="transmembrane region" description="Helical" evidence="1">
    <location>
        <begin position="281"/>
        <end position="302"/>
    </location>
</feature>
<dbReference type="Proteomes" id="UP000248706">
    <property type="component" value="Unassembled WGS sequence"/>
</dbReference>
<protein>
    <recommendedName>
        <fullName evidence="4">Amino acid permease/ SLC12A domain-containing protein</fullName>
    </recommendedName>
</protein>
<reference evidence="2 3" key="1">
    <citation type="submission" date="2016-08" db="EMBL/GenBank/DDBJ databases">
        <title>Analysis of Carbohydrate Active Enzymes in Thermogemmatispora T81 Reveals Carbohydrate Degradation Ability.</title>
        <authorList>
            <person name="Tomazini A."/>
            <person name="Lal S."/>
            <person name="Stott M."/>
            <person name="Henrissat B."/>
            <person name="Polikarpov I."/>
            <person name="Sparling R."/>
            <person name="Levin D.B."/>
        </authorList>
    </citation>
    <scope>NUCLEOTIDE SEQUENCE [LARGE SCALE GENOMIC DNA]</scope>
    <source>
        <strain evidence="2 3">T81</strain>
    </source>
</reference>